<dbReference type="SUPFAM" id="SSF55729">
    <property type="entry name" value="Acyl-CoA N-acyltransferases (Nat)"/>
    <property type="match status" value="1"/>
</dbReference>
<keyword evidence="2" id="KW-0012">Acyltransferase</keyword>
<evidence type="ECO:0000313" key="3">
    <source>
        <dbReference type="Proteomes" id="UP000319671"/>
    </source>
</evidence>
<protein>
    <submittedName>
        <fullName evidence="2">Putative GNAT family N-acyltransferase</fullName>
    </submittedName>
</protein>
<sequence length="148" mass="16684">MKIKVVENQKELEDAFSIRKIVFVKEQNVPIEEEIDQYEDEATHFVMYGDTANPLAAGRFRVVDGYGKVERICVLKEARKTGAGRLMMNAIETFARKQGLHKLKLNAQTHAIPFYAGLGYEVVSDEFLDAGIPHKTMVKQIPTEALAD</sequence>
<dbReference type="RefSeq" id="WP_144567500.1">
    <property type="nucleotide sequence ID" value="NZ_VIVN01000014.1"/>
</dbReference>
<evidence type="ECO:0000259" key="1">
    <source>
        <dbReference type="PROSITE" id="PS51186"/>
    </source>
</evidence>
<dbReference type="InterPro" id="IPR039143">
    <property type="entry name" value="GNPNAT1-like"/>
</dbReference>
<name>A0A561CRK8_9BACI</name>
<keyword evidence="3" id="KW-1185">Reference proteome</keyword>
<dbReference type="Pfam" id="PF13673">
    <property type="entry name" value="Acetyltransf_10"/>
    <property type="match status" value="1"/>
</dbReference>
<organism evidence="2 3">
    <name type="scientific">Neobacillus bataviensis</name>
    <dbReference type="NCBI Taxonomy" id="220685"/>
    <lineage>
        <taxon>Bacteria</taxon>
        <taxon>Bacillati</taxon>
        <taxon>Bacillota</taxon>
        <taxon>Bacilli</taxon>
        <taxon>Bacillales</taxon>
        <taxon>Bacillaceae</taxon>
        <taxon>Neobacillus</taxon>
    </lineage>
</organism>
<keyword evidence="2" id="KW-0808">Transferase</keyword>
<dbReference type="EMBL" id="VIVN01000014">
    <property type="protein sequence ID" value="TWD93714.1"/>
    <property type="molecule type" value="Genomic_DNA"/>
</dbReference>
<accession>A0A561CRK8</accession>
<dbReference type="Proteomes" id="UP000319671">
    <property type="component" value="Unassembled WGS sequence"/>
</dbReference>
<feature type="domain" description="N-acetyltransferase" evidence="1">
    <location>
        <begin position="1"/>
        <end position="142"/>
    </location>
</feature>
<dbReference type="AlphaFoldDB" id="A0A561CRK8"/>
<reference evidence="2 3" key="1">
    <citation type="submission" date="2019-06" db="EMBL/GenBank/DDBJ databases">
        <title>Sorghum-associated microbial communities from plants grown in Nebraska, USA.</title>
        <authorList>
            <person name="Schachtman D."/>
        </authorList>
    </citation>
    <scope>NUCLEOTIDE SEQUENCE [LARGE SCALE GENOMIC DNA]</scope>
    <source>
        <strain evidence="2 3">2482</strain>
    </source>
</reference>
<dbReference type="PANTHER" id="PTHR13355">
    <property type="entry name" value="GLUCOSAMINE 6-PHOSPHATE N-ACETYLTRANSFERASE"/>
    <property type="match status" value="1"/>
</dbReference>
<dbReference type="CDD" id="cd04301">
    <property type="entry name" value="NAT_SF"/>
    <property type="match status" value="1"/>
</dbReference>
<evidence type="ECO:0000313" key="2">
    <source>
        <dbReference type="EMBL" id="TWD93714.1"/>
    </source>
</evidence>
<dbReference type="PROSITE" id="PS51186">
    <property type="entry name" value="GNAT"/>
    <property type="match status" value="1"/>
</dbReference>
<dbReference type="InterPro" id="IPR000182">
    <property type="entry name" value="GNAT_dom"/>
</dbReference>
<dbReference type="Gene3D" id="3.40.630.30">
    <property type="match status" value="1"/>
</dbReference>
<dbReference type="PANTHER" id="PTHR13355:SF11">
    <property type="entry name" value="GLUCOSAMINE 6-PHOSPHATE N-ACETYLTRANSFERASE"/>
    <property type="match status" value="1"/>
</dbReference>
<gene>
    <name evidence="2" type="ORF">FB550_114153</name>
</gene>
<dbReference type="InterPro" id="IPR016181">
    <property type="entry name" value="Acyl_CoA_acyltransferase"/>
</dbReference>
<dbReference type="GO" id="GO:0004343">
    <property type="term" value="F:glucosamine 6-phosphate N-acetyltransferase activity"/>
    <property type="evidence" value="ECO:0007669"/>
    <property type="project" value="TreeGrafter"/>
</dbReference>
<proteinExistence type="predicted"/>
<comment type="caution">
    <text evidence="2">The sequence shown here is derived from an EMBL/GenBank/DDBJ whole genome shotgun (WGS) entry which is preliminary data.</text>
</comment>